<comment type="caution">
    <text evidence="8">The sequence shown here is derived from an EMBL/GenBank/DDBJ whole genome shotgun (WGS) entry which is preliminary data.</text>
</comment>
<feature type="region of interest" description="Disordered" evidence="5">
    <location>
        <begin position="64"/>
        <end position="84"/>
    </location>
</feature>
<sequence length="514" mass="55711">MPKIGQAALTAKAALAITVSLNVFLSAPAGAEPAFGHRTDLSAKDRARIEAVLQPATDFSKPEKYERMQGGAGTSRKRINQDSFSHPTQNLSFEEEQEFKVGNGLFKKLWVSSPSSTQASDGLGPLYNARSCQGCHLKDGRGRPPEPGERAVSMFLRLSIKPQTEEQKALLESGKAPVIPHPVYGGQLQSFAVPGLAGEGEMKITYEEVPVELADGSVVSLRKPTYSIDNPGYGPLGEDTLISPRVAPPMIGLGLLEQVHEGDILANADPEDTDGDGISGRPAWVYDADNDTKVLGRFGWKGANPTVRAQAAGAFSGDVGISTPDKTNPYGDCTEAQEACYAQPNGVQPRFGDTEAPDPVLDLVTFYSENLAVPARRNVDDPQVLRGKELFYAAGCTSCHTPKYVTRRDAPTKAHQFQLIWPYTDMLLHDMGEGLADDRPFGEANGREWKTPPLWGIGLTKTVNDHTYFLHDGRARNLLEAVLWHGGEAETAKQAVVAMEQSDREALIKFLESL</sequence>
<dbReference type="GO" id="GO:0046872">
    <property type="term" value="F:metal ion binding"/>
    <property type="evidence" value="ECO:0007669"/>
    <property type="project" value="UniProtKB-KW"/>
</dbReference>
<keyword evidence="3 4" id="KW-0408">Iron</keyword>
<dbReference type="PANTHER" id="PTHR30600:SF4">
    <property type="entry name" value="CYTOCHROME C DOMAIN-CONTAINING PROTEIN"/>
    <property type="match status" value="1"/>
</dbReference>
<evidence type="ECO:0000256" key="5">
    <source>
        <dbReference type="SAM" id="MobiDB-lite"/>
    </source>
</evidence>
<keyword evidence="2 4" id="KW-0479">Metal-binding</keyword>
<keyword evidence="6" id="KW-0732">Signal</keyword>
<reference evidence="8 9" key="1">
    <citation type="submission" date="2016-03" db="EMBL/GenBank/DDBJ databases">
        <title>Genome sequence of Nesiotobacter sp. nov., a moderately halophilic alphaproteobacterium isolated from the Yellow Sea, China.</title>
        <authorList>
            <person name="Zhang G."/>
            <person name="Zhang R."/>
        </authorList>
    </citation>
    <scope>NUCLEOTIDE SEQUENCE [LARGE SCALE GENOMIC DNA]</scope>
    <source>
        <strain evidence="8 9">WB1-6</strain>
    </source>
</reference>
<evidence type="ECO:0000259" key="7">
    <source>
        <dbReference type="PROSITE" id="PS51007"/>
    </source>
</evidence>
<dbReference type="STRING" id="197461.A3843_11290"/>
<dbReference type="GO" id="GO:0009055">
    <property type="term" value="F:electron transfer activity"/>
    <property type="evidence" value="ECO:0007669"/>
    <property type="project" value="InterPro"/>
</dbReference>
<dbReference type="GO" id="GO:0004130">
    <property type="term" value="F:cytochrome-c peroxidase activity"/>
    <property type="evidence" value="ECO:0007669"/>
    <property type="project" value="TreeGrafter"/>
</dbReference>
<accession>A0A1U7JGS5</accession>
<feature type="chain" id="PRO_5010580716" evidence="6">
    <location>
        <begin position="32"/>
        <end position="514"/>
    </location>
</feature>
<dbReference type="PIRSF" id="PIRSF028099">
    <property type="entry name" value="DUF1111"/>
    <property type="match status" value="1"/>
</dbReference>
<dbReference type="EMBL" id="LVVZ01000016">
    <property type="protein sequence ID" value="OKL43892.1"/>
    <property type="molecule type" value="Genomic_DNA"/>
</dbReference>
<dbReference type="Pfam" id="PF06537">
    <property type="entry name" value="DHOR"/>
    <property type="match status" value="1"/>
</dbReference>
<dbReference type="Gene3D" id="1.10.760.10">
    <property type="entry name" value="Cytochrome c-like domain"/>
    <property type="match status" value="1"/>
</dbReference>
<dbReference type="RefSeq" id="WP_028483127.1">
    <property type="nucleotide sequence ID" value="NZ_LVVZ01000016.1"/>
</dbReference>
<dbReference type="AlphaFoldDB" id="A0A1U7JGS5"/>
<feature type="signal peptide" evidence="6">
    <location>
        <begin position="1"/>
        <end position="31"/>
    </location>
</feature>
<evidence type="ECO:0000313" key="9">
    <source>
        <dbReference type="Proteomes" id="UP000185783"/>
    </source>
</evidence>
<evidence type="ECO:0000256" key="3">
    <source>
        <dbReference type="ARBA" id="ARBA00023004"/>
    </source>
</evidence>
<evidence type="ECO:0000256" key="1">
    <source>
        <dbReference type="ARBA" id="ARBA00022617"/>
    </source>
</evidence>
<dbReference type="GO" id="GO:0020037">
    <property type="term" value="F:heme binding"/>
    <property type="evidence" value="ECO:0007669"/>
    <property type="project" value="InterPro"/>
</dbReference>
<dbReference type="PROSITE" id="PS51007">
    <property type="entry name" value="CYTC"/>
    <property type="match status" value="1"/>
</dbReference>
<dbReference type="InterPro" id="IPR009056">
    <property type="entry name" value="Cyt_c-like_dom"/>
</dbReference>
<dbReference type="PANTHER" id="PTHR30600">
    <property type="entry name" value="CYTOCHROME C PEROXIDASE-RELATED"/>
    <property type="match status" value="1"/>
</dbReference>
<organism evidence="8 9">
    <name type="scientific">Pseudovibrio exalbescens</name>
    <dbReference type="NCBI Taxonomy" id="197461"/>
    <lineage>
        <taxon>Bacteria</taxon>
        <taxon>Pseudomonadati</taxon>
        <taxon>Pseudomonadota</taxon>
        <taxon>Alphaproteobacteria</taxon>
        <taxon>Hyphomicrobiales</taxon>
        <taxon>Stappiaceae</taxon>
        <taxon>Pseudovibrio</taxon>
    </lineage>
</organism>
<keyword evidence="9" id="KW-1185">Reference proteome</keyword>
<dbReference type="Proteomes" id="UP000185783">
    <property type="component" value="Unassembled WGS sequence"/>
</dbReference>
<protein>
    <submittedName>
        <fullName evidence="8">Thiol oxidoreductase</fullName>
    </submittedName>
</protein>
<evidence type="ECO:0000256" key="2">
    <source>
        <dbReference type="ARBA" id="ARBA00022723"/>
    </source>
</evidence>
<dbReference type="InterPro" id="IPR036909">
    <property type="entry name" value="Cyt_c-like_dom_sf"/>
</dbReference>
<keyword evidence="1 4" id="KW-0349">Heme</keyword>
<gene>
    <name evidence="8" type="ORF">A3843_11290</name>
</gene>
<proteinExistence type="predicted"/>
<evidence type="ECO:0000256" key="6">
    <source>
        <dbReference type="SAM" id="SignalP"/>
    </source>
</evidence>
<dbReference type="SUPFAM" id="SSF46626">
    <property type="entry name" value="Cytochrome c"/>
    <property type="match status" value="1"/>
</dbReference>
<evidence type="ECO:0000313" key="8">
    <source>
        <dbReference type="EMBL" id="OKL43892.1"/>
    </source>
</evidence>
<dbReference type="InterPro" id="IPR051395">
    <property type="entry name" value="Cytochrome_c_Peroxidase/MauG"/>
</dbReference>
<evidence type="ECO:0000256" key="4">
    <source>
        <dbReference type="PROSITE-ProRule" id="PRU00433"/>
    </source>
</evidence>
<dbReference type="InterPro" id="IPR010538">
    <property type="entry name" value="DHOR"/>
</dbReference>
<name>A0A1U7JGS5_9HYPH</name>
<feature type="domain" description="Cytochrome c" evidence="7">
    <location>
        <begin position="382"/>
        <end position="514"/>
    </location>
</feature>